<dbReference type="Proteomes" id="UP001066276">
    <property type="component" value="Chromosome 1_2"/>
</dbReference>
<organism evidence="2 3">
    <name type="scientific">Pleurodeles waltl</name>
    <name type="common">Iberian ribbed newt</name>
    <dbReference type="NCBI Taxonomy" id="8319"/>
    <lineage>
        <taxon>Eukaryota</taxon>
        <taxon>Metazoa</taxon>
        <taxon>Chordata</taxon>
        <taxon>Craniata</taxon>
        <taxon>Vertebrata</taxon>
        <taxon>Euteleostomi</taxon>
        <taxon>Amphibia</taxon>
        <taxon>Batrachia</taxon>
        <taxon>Caudata</taxon>
        <taxon>Salamandroidea</taxon>
        <taxon>Salamandridae</taxon>
        <taxon>Pleurodelinae</taxon>
        <taxon>Pleurodeles</taxon>
    </lineage>
</organism>
<proteinExistence type="predicted"/>
<comment type="caution">
    <text evidence="2">The sequence shown here is derived from an EMBL/GenBank/DDBJ whole genome shotgun (WGS) entry which is preliminary data.</text>
</comment>
<gene>
    <name evidence="2" type="ORF">NDU88_001428</name>
</gene>
<evidence type="ECO:0000313" key="2">
    <source>
        <dbReference type="EMBL" id="KAJ1206013.1"/>
    </source>
</evidence>
<name>A0AAV7VWF2_PLEWA</name>
<dbReference type="AlphaFoldDB" id="A0AAV7VWF2"/>
<accession>A0AAV7VWF2</accession>
<protein>
    <submittedName>
        <fullName evidence="2">Uncharacterized protein</fullName>
    </submittedName>
</protein>
<evidence type="ECO:0000313" key="3">
    <source>
        <dbReference type="Proteomes" id="UP001066276"/>
    </source>
</evidence>
<feature type="region of interest" description="Disordered" evidence="1">
    <location>
        <begin position="53"/>
        <end position="101"/>
    </location>
</feature>
<feature type="compositionally biased region" description="Polar residues" evidence="1">
    <location>
        <begin position="73"/>
        <end position="87"/>
    </location>
</feature>
<keyword evidence="3" id="KW-1185">Reference proteome</keyword>
<dbReference type="EMBL" id="JANPWB010000002">
    <property type="protein sequence ID" value="KAJ1206013.1"/>
    <property type="molecule type" value="Genomic_DNA"/>
</dbReference>
<reference evidence="2" key="1">
    <citation type="journal article" date="2022" name="bioRxiv">
        <title>Sequencing and chromosome-scale assembly of the giantPleurodeles waltlgenome.</title>
        <authorList>
            <person name="Brown T."/>
            <person name="Elewa A."/>
            <person name="Iarovenko S."/>
            <person name="Subramanian E."/>
            <person name="Araus A.J."/>
            <person name="Petzold A."/>
            <person name="Susuki M."/>
            <person name="Suzuki K.-i.T."/>
            <person name="Hayashi T."/>
            <person name="Toyoda A."/>
            <person name="Oliveira C."/>
            <person name="Osipova E."/>
            <person name="Leigh N.D."/>
            <person name="Simon A."/>
            <person name="Yun M.H."/>
        </authorList>
    </citation>
    <scope>NUCLEOTIDE SEQUENCE</scope>
    <source>
        <strain evidence="2">20211129_DDA</strain>
        <tissue evidence="2">Liver</tissue>
    </source>
</reference>
<feature type="compositionally biased region" description="Basic and acidic residues" evidence="1">
    <location>
        <begin position="89"/>
        <end position="101"/>
    </location>
</feature>
<evidence type="ECO:0000256" key="1">
    <source>
        <dbReference type="SAM" id="MobiDB-lite"/>
    </source>
</evidence>
<sequence length="151" mass="16491">MRGPYCEWHNQQAEEPSLSPIAARRRIPVFIWKHHPSLHKLVNTIYPAHSEHAGKHSAVAPPAAVPCGRQADRASSTVLDQQQNANHVATEHQNSRKNEETDVAPHKAGAVSCCLASPPLDAEYALRATPMSRGQNVGQHGRTTADWDCGV</sequence>